<reference evidence="7" key="1">
    <citation type="journal article" date="2014" name="Int. J. Syst. Evol. Microbiol.">
        <title>Complete genome sequence of Corynebacterium casei LMG S-19264T (=DSM 44701T), isolated from a smear-ripened cheese.</title>
        <authorList>
            <consortium name="US DOE Joint Genome Institute (JGI-PGF)"/>
            <person name="Walter F."/>
            <person name="Albersmeier A."/>
            <person name="Kalinowski J."/>
            <person name="Ruckert C."/>
        </authorList>
    </citation>
    <scope>NUCLEOTIDE SEQUENCE</scope>
    <source>
        <strain evidence="7">KCTC 22169</strain>
    </source>
</reference>
<comment type="subcellular location">
    <subcellularLocation>
        <location evidence="6">Cell membrane</location>
        <topology evidence="6">Multi-pass membrane protein</topology>
    </subcellularLocation>
    <subcellularLocation>
        <location evidence="1">Membrane</location>
    </subcellularLocation>
</comment>
<dbReference type="Pfam" id="PF02104">
    <property type="entry name" value="SURF1"/>
    <property type="match status" value="1"/>
</dbReference>
<evidence type="ECO:0000256" key="5">
    <source>
        <dbReference type="ARBA" id="ARBA00023136"/>
    </source>
</evidence>
<protein>
    <recommendedName>
        <fullName evidence="6">SURF1-like protein</fullName>
    </recommendedName>
</protein>
<keyword evidence="4 6" id="KW-1133">Transmembrane helix</keyword>
<dbReference type="CDD" id="cd06662">
    <property type="entry name" value="SURF1"/>
    <property type="match status" value="1"/>
</dbReference>
<dbReference type="EMBL" id="BMXR01000003">
    <property type="protein sequence ID" value="GGX48305.1"/>
    <property type="molecule type" value="Genomic_DNA"/>
</dbReference>
<dbReference type="PANTHER" id="PTHR23427:SF2">
    <property type="entry name" value="SURFEIT LOCUS PROTEIN 1"/>
    <property type="match status" value="1"/>
</dbReference>
<dbReference type="PROSITE" id="PS50895">
    <property type="entry name" value="SURF1"/>
    <property type="match status" value="1"/>
</dbReference>
<name>A0A918K503_9GAMM</name>
<reference evidence="7" key="2">
    <citation type="submission" date="2020-09" db="EMBL/GenBank/DDBJ databases">
        <authorList>
            <person name="Sun Q."/>
            <person name="Kim S."/>
        </authorList>
    </citation>
    <scope>NUCLEOTIDE SEQUENCE</scope>
    <source>
        <strain evidence="7">KCTC 22169</strain>
    </source>
</reference>
<dbReference type="GO" id="GO:0005886">
    <property type="term" value="C:plasma membrane"/>
    <property type="evidence" value="ECO:0007669"/>
    <property type="project" value="UniProtKB-SubCell"/>
</dbReference>
<evidence type="ECO:0000256" key="1">
    <source>
        <dbReference type="ARBA" id="ARBA00004370"/>
    </source>
</evidence>
<keyword evidence="6" id="KW-1003">Cell membrane</keyword>
<accession>A0A918K503</accession>
<sequence length="241" mass="27290">MSPLMFRPGWRLTAFVGVFLPLFVTLGVWQLNRADQKTQLVARIEAGQASVKSLNRRTEPQPYQRYAVTGRLSTERVWLLDNRTHEGRVGYEVWAPLATDHGWYLVSLGWVSGTGDRQRLPEVELPDGERRWIGQSRPLSDSIVLGETPLADQWPQVVQRIQPQAMAERMQMPEPKGLLQLEAGQAGVGPVIWTPTVMSPERHQGYAVQWFAMTVVLLMMYGYAGWRRSDRGSTSTTGENE</sequence>
<dbReference type="Proteomes" id="UP000626148">
    <property type="component" value="Unassembled WGS sequence"/>
</dbReference>
<feature type="transmembrane region" description="Helical" evidence="6">
    <location>
        <begin position="206"/>
        <end position="224"/>
    </location>
</feature>
<comment type="caution">
    <text evidence="6">Lacks conserved residue(s) required for the propagation of feature annotation.</text>
</comment>
<keyword evidence="3 6" id="KW-0812">Transmembrane</keyword>
<gene>
    <name evidence="7" type="ORF">GCM10007392_14040</name>
</gene>
<evidence type="ECO:0000313" key="7">
    <source>
        <dbReference type="EMBL" id="GGX48305.1"/>
    </source>
</evidence>
<comment type="caution">
    <text evidence="7">The sequence shown here is derived from an EMBL/GenBank/DDBJ whole genome shotgun (WGS) entry which is preliminary data.</text>
</comment>
<evidence type="ECO:0000256" key="2">
    <source>
        <dbReference type="ARBA" id="ARBA00007165"/>
    </source>
</evidence>
<dbReference type="AlphaFoldDB" id="A0A918K503"/>
<organism evidence="7 8">
    <name type="scientific">Saccharospirillum salsuginis</name>
    <dbReference type="NCBI Taxonomy" id="418750"/>
    <lineage>
        <taxon>Bacteria</taxon>
        <taxon>Pseudomonadati</taxon>
        <taxon>Pseudomonadota</taxon>
        <taxon>Gammaproteobacteria</taxon>
        <taxon>Oceanospirillales</taxon>
        <taxon>Saccharospirillaceae</taxon>
        <taxon>Saccharospirillum</taxon>
    </lineage>
</organism>
<dbReference type="InterPro" id="IPR045214">
    <property type="entry name" value="Surf1/Surf4"/>
</dbReference>
<dbReference type="InterPro" id="IPR002994">
    <property type="entry name" value="Surf1/Shy1"/>
</dbReference>
<keyword evidence="8" id="KW-1185">Reference proteome</keyword>
<dbReference type="PANTHER" id="PTHR23427">
    <property type="entry name" value="SURFEIT LOCUS PROTEIN"/>
    <property type="match status" value="1"/>
</dbReference>
<proteinExistence type="inferred from homology"/>
<evidence type="ECO:0000256" key="3">
    <source>
        <dbReference type="ARBA" id="ARBA00022692"/>
    </source>
</evidence>
<evidence type="ECO:0000256" key="4">
    <source>
        <dbReference type="ARBA" id="ARBA00022989"/>
    </source>
</evidence>
<comment type="similarity">
    <text evidence="2 6">Belongs to the SURF1 family.</text>
</comment>
<evidence type="ECO:0000256" key="6">
    <source>
        <dbReference type="RuleBase" id="RU363076"/>
    </source>
</evidence>
<keyword evidence="5 6" id="KW-0472">Membrane</keyword>
<evidence type="ECO:0000313" key="8">
    <source>
        <dbReference type="Proteomes" id="UP000626148"/>
    </source>
</evidence>